<reference evidence="1 2" key="1">
    <citation type="submission" date="2019-02" db="EMBL/GenBank/DDBJ databases">
        <title>Deep-cultivation of Planctomycetes and their phenomic and genomic characterization uncovers novel biology.</title>
        <authorList>
            <person name="Wiegand S."/>
            <person name="Jogler M."/>
            <person name="Boedeker C."/>
            <person name="Pinto D."/>
            <person name="Vollmers J."/>
            <person name="Rivas-Marin E."/>
            <person name="Kohn T."/>
            <person name="Peeters S.H."/>
            <person name="Heuer A."/>
            <person name="Rast P."/>
            <person name="Oberbeckmann S."/>
            <person name="Bunk B."/>
            <person name="Jeske O."/>
            <person name="Meyerdierks A."/>
            <person name="Storesund J.E."/>
            <person name="Kallscheuer N."/>
            <person name="Luecker S."/>
            <person name="Lage O.M."/>
            <person name="Pohl T."/>
            <person name="Merkel B.J."/>
            <person name="Hornburger P."/>
            <person name="Mueller R.-W."/>
            <person name="Bruemmer F."/>
            <person name="Labrenz M."/>
            <person name="Spormann A.M."/>
            <person name="Op den Camp H."/>
            <person name="Overmann J."/>
            <person name="Amann R."/>
            <person name="Jetten M.S.M."/>
            <person name="Mascher T."/>
            <person name="Medema M.H."/>
            <person name="Devos D.P."/>
            <person name="Kaster A.-K."/>
            <person name="Ovreas L."/>
            <person name="Rohde M."/>
            <person name="Galperin M.Y."/>
            <person name="Jogler C."/>
        </authorList>
    </citation>
    <scope>NUCLEOTIDE SEQUENCE [LARGE SCALE GENOMIC DNA]</scope>
    <source>
        <strain evidence="1 2">Pla175</strain>
    </source>
</reference>
<accession>A0A518D756</accession>
<keyword evidence="1" id="KW-0012">Acyltransferase</keyword>
<dbReference type="CDD" id="cd04645">
    <property type="entry name" value="LbH_gamma_CA_like"/>
    <property type="match status" value="1"/>
</dbReference>
<dbReference type="KEGG" id="pnd:Pla175_06450"/>
<keyword evidence="1" id="KW-0808">Transferase</keyword>
<dbReference type="EMBL" id="CP036291">
    <property type="protein sequence ID" value="QDU87286.1"/>
    <property type="molecule type" value="Genomic_DNA"/>
</dbReference>
<dbReference type="Pfam" id="PF00132">
    <property type="entry name" value="Hexapep"/>
    <property type="match status" value="1"/>
</dbReference>
<gene>
    <name evidence="1" type="primary">dapH</name>
    <name evidence="1" type="ORF">Pla175_06450</name>
</gene>
<dbReference type="Gene3D" id="2.160.10.10">
    <property type="entry name" value="Hexapeptide repeat proteins"/>
    <property type="match status" value="1"/>
</dbReference>
<evidence type="ECO:0000313" key="2">
    <source>
        <dbReference type="Proteomes" id="UP000317429"/>
    </source>
</evidence>
<dbReference type="RefSeq" id="WP_145281256.1">
    <property type="nucleotide sequence ID" value="NZ_CP036291.1"/>
</dbReference>
<protein>
    <submittedName>
        <fullName evidence="1">2,3,4,5-tetrahydropyridine-2,6-dicarboxylate N-acetyltransferase</fullName>
        <ecNumber evidence="1">2.3.1.89</ecNumber>
    </submittedName>
</protein>
<dbReference type="InterPro" id="IPR001451">
    <property type="entry name" value="Hexapep"/>
</dbReference>
<proteinExistence type="predicted"/>
<dbReference type="InterPro" id="IPR047324">
    <property type="entry name" value="LbH_gamma_CA-like"/>
</dbReference>
<evidence type="ECO:0000313" key="1">
    <source>
        <dbReference type="EMBL" id="QDU87286.1"/>
    </source>
</evidence>
<dbReference type="GO" id="GO:0047200">
    <property type="term" value="F:tetrahydrodipicolinate N-acetyltransferase activity"/>
    <property type="evidence" value="ECO:0007669"/>
    <property type="project" value="UniProtKB-EC"/>
</dbReference>
<name>A0A518D756_9BACT</name>
<dbReference type="EC" id="2.3.1.89" evidence="1"/>
<dbReference type="AlphaFoldDB" id="A0A518D756"/>
<dbReference type="OrthoDB" id="9803036at2"/>
<dbReference type="SUPFAM" id="SSF51161">
    <property type="entry name" value="Trimeric LpxA-like enzymes"/>
    <property type="match status" value="1"/>
</dbReference>
<dbReference type="PANTHER" id="PTHR13061:SF29">
    <property type="entry name" value="GAMMA CARBONIC ANHYDRASE-LIKE 1, MITOCHONDRIAL-RELATED"/>
    <property type="match status" value="1"/>
</dbReference>
<sequence length="172" mass="17769">MSWFRETPQCAYVARGAVVTGDVSLGADASVWFAAVVRGDVAPVSIGARVNVQDGAVVHCDSGVPNVIEDDVTIGHRAVVHGTHVGRGSLIGMGAVVLGQTRIGQGCLIGAGAVVPPGLDVPDGMLVVGVPGRIVRPVNEKEQAYLRWLSGHYVKLAKRYMAGEFGAGDEGA</sequence>
<keyword evidence="2" id="KW-1185">Reference proteome</keyword>
<dbReference type="InterPro" id="IPR011004">
    <property type="entry name" value="Trimer_LpxA-like_sf"/>
</dbReference>
<dbReference type="InterPro" id="IPR050484">
    <property type="entry name" value="Transf_Hexapept/Carb_Anhydrase"/>
</dbReference>
<dbReference type="Proteomes" id="UP000317429">
    <property type="component" value="Chromosome"/>
</dbReference>
<organism evidence="1 2">
    <name type="scientific">Pirellulimonas nuda</name>
    <dbReference type="NCBI Taxonomy" id="2528009"/>
    <lineage>
        <taxon>Bacteria</taxon>
        <taxon>Pseudomonadati</taxon>
        <taxon>Planctomycetota</taxon>
        <taxon>Planctomycetia</taxon>
        <taxon>Pirellulales</taxon>
        <taxon>Lacipirellulaceae</taxon>
        <taxon>Pirellulimonas</taxon>
    </lineage>
</organism>
<dbReference type="PANTHER" id="PTHR13061">
    <property type="entry name" value="DYNACTIN SUBUNIT P25"/>
    <property type="match status" value="1"/>
</dbReference>